<evidence type="ECO:0000256" key="1">
    <source>
        <dbReference type="ARBA" id="ARBA00005736"/>
    </source>
</evidence>
<dbReference type="AlphaFoldDB" id="B0WD03"/>
<name>B0WD03_CULQU</name>
<feature type="region of interest" description="Disordered" evidence="3">
    <location>
        <begin position="353"/>
        <end position="389"/>
    </location>
</feature>
<reference evidence="6" key="2">
    <citation type="submission" date="2020-05" db="UniProtKB">
        <authorList>
            <consortium name="EnsemblMetazoa"/>
        </authorList>
    </citation>
    <scope>IDENTIFICATION</scope>
    <source>
        <strain evidence="6">JHB</strain>
    </source>
</reference>
<dbReference type="EnsemblMetazoa" id="CPIJ004907-RA">
    <property type="protein sequence ID" value="CPIJ004907-PA"/>
    <property type="gene ID" value="CPIJ004907"/>
</dbReference>
<dbReference type="InParanoid" id="B0WD03"/>
<dbReference type="OMA" id="KFENFGY"/>
<dbReference type="GO" id="GO:0000214">
    <property type="term" value="C:tRNA-intron endonuclease complex"/>
    <property type="evidence" value="ECO:0007669"/>
    <property type="project" value="TreeGrafter"/>
</dbReference>
<accession>B0WD03</accession>
<dbReference type="PANTHER" id="PTHR21027">
    <property type="entry name" value="TRNA-SPLICING ENDONUCLEASE SUBUNIT SEN54"/>
    <property type="match status" value="1"/>
</dbReference>
<evidence type="ECO:0000256" key="2">
    <source>
        <dbReference type="ARBA" id="ARBA00022694"/>
    </source>
</evidence>
<dbReference type="Proteomes" id="UP000002320">
    <property type="component" value="Unassembled WGS sequence"/>
</dbReference>
<organism>
    <name type="scientific">Culex quinquefasciatus</name>
    <name type="common">Southern house mosquito</name>
    <name type="synonym">Culex pungens</name>
    <dbReference type="NCBI Taxonomy" id="7176"/>
    <lineage>
        <taxon>Eukaryota</taxon>
        <taxon>Metazoa</taxon>
        <taxon>Ecdysozoa</taxon>
        <taxon>Arthropoda</taxon>
        <taxon>Hexapoda</taxon>
        <taxon>Insecta</taxon>
        <taxon>Pterygota</taxon>
        <taxon>Neoptera</taxon>
        <taxon>Endopterygota</taxon>
        <taxon>Diptera</taxon>
        <taxon>Nematocera</taxon>
        <taxon>Culicoidea</taxon>
        <taxon>Culicidae</taxon>
        <taxon>Culicinae</taxon>
        <taxon>Culicini</taxon>
        <taxon>Culex</taxon>
        <taxon>Culex</taxon>
    </lineage>
</organism>
<sequence>MTDVSCSGSEVRPPKSLLSGRNLLEHHISTYDVRGLPSKLTCAEDEPDQAEAVQRLKDEFRLLLAQNRVGKADLYSEGEWQRDRKRVRLRRTAGKWNLYGYMEDKVHYLDGYEALHLMEMNRLLVYWNSVLVSLEQAYTLFLGYEESLSLEEYQVYNSLMRAGFYLLKFDCNRKYQPEVKGQELDDETKCVWRNLFDILRQPNPLIDEEVQDEALKDKHKPEEVSLLKDPDTCSKLAKFQQLFQRFDIIRNSLDEAPQGNPNPRLKLLFDMFPSDVTNFKRSEPMLPEYRIVVTTTGDPLPTAADVAHLYRSQPQAAVPILVMQVADTLTIHCFLYSFYRLGRNVVTVRAPERAGRARKKVPVDDDDGQLEAGGSSESLGEGDVVAWSE</sequence>
<feature type="compositionally biased region" description="Low complexity" evidence="3">
    <location>
        <begin position="370"/>
        <end position="382"/>
    </location>
</feature>
<dbReference type="KEGG" id="cqu:CpipJ_CPIJ004907"/>
<feature type="domain" description="tRNA-splicing endonuclease subunit Sen54 N-terminal" evidence="4">
    <location>
        <begin position="63"/>
        <end position="127"/>
    </location>
</feature>
<dbReference type="STRING" id="7176.B0WD03"/>
<dbReference type="eggNOG" id="KOG4772">
    <property type="taxonomic scope" value="Eukaryota"/>
</dbReference>
<dbReference type="InterPro" id="IPR024336">
    <property type="entry name" value="tRNA_splic_suSen54_N"/>
</dbReference>
<dbReference type="EMBL" id="DS231892">
    <property type="protein sequence ID" value="EDS44078.1"/>
    <property type="molecule type" value="Genomic_DNA"/>
</dbReference>
<dbReference type="OrthoDB" id="408683at2759"/>
<evidence type="ECO:0000313" key="7">
    <source>
        <dbReference type="Proteomes" id="UP000002320"/>
    </source>
</evidence>
<dbReference type="InterPro" id="IPR024337">
    <property type="entry name" value="tRNA_splic_suSen54"/>
</dbReference>
<dbReference type="VEuPathDB" id="VectorBase:CQUJHB010261"/>
<dbReference type="Pfam" id="PF12928">
    <property type="entry name" value="tRNA_int_end_N2"/>
    <property type="match status" value="1"/>
</dbReference>
<protein>
    <recommendedName>
        <fullName evidence="4">tRNA-splicing endonuclease subunit Sen54 N-terminal domain-containing protein</fullName>
    </recommendedName>
</protein>
<evidence type="ECO:0000259" key="4">
    <source>
        <dbReference type="Pfam" id="PF12928"/>
    </source>
</evidence>
<evidence type="ECO:0000313" key="5">
    <source>
        <dbReference type="EMBL" id="EDS44078.1"/>
    </source>
</evidence>
<dbReference type="PANTHER" id="PTHR21027:SF1">
    <property type="entry name" value="TRNA-SPLICING ENDONUCLEASE SUBUNIT SEN54"/>
    <property type="match status" value="1"/>
</dbReference>
<proteinExistence type="inferred from homology"/>
<gene>
    <name evidence="6" type="primary">6036543</name>
    <name evidence="5" type="ORF">CpipJ_CPIJ004907</name>
</gene>
<evidence type="ECO:0000256" key="3">
    <source>
        <dbReference type="SAM" id="MobiDB-lite"/>
    </source>
</evidence>
<dbReference type="GO" id="GO:0000379">
    <property type="term" value="P:tRNA-type intron splice site recognition and cleavage"/>
    <property type="evidence" value="ECO:0007669"/>
    <property type="project" value="TreeGrafter"/>
</dbReference>
<dbReference type="HOGENOM" id="CLU_710302_0_0_1"/>
<keyword evidence="7" id="KW-1185">Reference proteome</keyword>
<keyword evidence="2" id="KW-0819">tRNA processing</keyword>
<evidence type="ECO:0000313" key="6">
    <source>
        <dbReference type="EnsemblMetazoa" id="CPIJ004907-PA"/>
    </source>
</evidence>
<comment type="similarity">
    <text evidence="1">Belongs to the SEN54 family.</text>
</comment>
<dbReference type="VEuPathDB" id="VectorBase:CPIJ004907"/>
<dbReference type="FunCoup" id="B0WD03">
    <property type="interactions" value="10"/>
</dbReference>
<reference evidence="5" key="1">
    <citation type="submission" date="2007-03" db="EMBL/GenBank/DDBJ databases">
        <title>Annotation of Culex pipiens quinquefasciatus.</title>
        <authorList>
            <consortium name="The Broad Institute Genome Sequencing Platform"/>
            <person name="Atkinson P.W."/>
            <person name="Hemingway J."/>
            <person name="Christensen B.M."/>
            <person name="Higgs S."/>
            <person name="Kodira C."/>
            <person name="Hannick L."/>
            <person name="Megy K."/>
            <person name="O'Leary S."/>
            <person name="Pearson M."/>
            <person name="Haas B.J."/>
            <person name="Mauceli E."/>
            <person name="Wortman J.R."/>
            <person name="Lee N.H."/>
            <person name="Guigo R."/>
            <person name="Stanke M."/>
            <person name="Alvarado L."/>
            <person name="Amedeo P."/>
            <person name="Antoine C.H."/>
            <person name="Arensburger P."/>
            <person name="Bidwell S.L."/>
            <person name="Crawford M."/>
            <person name="Camaro F."/>
            <person name="Devon K."/>
            <person name="Engels R."/>
            <person name="Hammond M."/>
            <person name="Howarth C."/>
            <person name="Koehrsen M."/>
            <person name="Lawson D."/>
            <person name="Montgomery P."/>
            <person name="Nene V."/>
            <person name="Nusbaum C."/>
            <person name="Puiu D."/>
            <person name="Romero-Severson J."/>
            <person name="Severson D.W."/>
            <person name="Shumway M."/>
            <person name="Sisk P."/>
            <person name="Stolte C."/>
            <person name="Zeng Q."/>
            <person name="Eisenstadt E."/>
            <person name="Fraser-Liggett C."/>
            <person name="Strausberg R."/>
            <person name="Galagan J."/>
            <person name="Birren B."/>
            <person name="Collins F.H."/>
        </authorList>
    </citation>
    <scope>NUCLEOTIDE SEQUENCE [LARGE SCALE GENOMIC DNA]</scope>
    <source>
        <strain evidence="5">JHB</strain>
    </source>
</reference>